<dbReference type="GO" id="GO:0016887">
    <property type="term" value="F:ATP hydrolysis activity"/>
    <property type="evidence" value="ECO:0007669"/>
    <property type="project" value="InterPro"/>
</dbReference>
<evidence type="ECO:0000256" key="1">
    <source>
        <dbReference type="ARBA" id="ARBA00008239"/>
    </source>
</evidence>
<name>A0A915EH07_9BILA</name>
<sequence>MVNKETSIDIFHARDFSSACFWSIAGSTQLKEFDGRSLCLSPKKVLSFRRLRKKRRIRRKQASSSRKLCKVVKDISGQQGSEGFHLNRLVSSPCCIVTGYGWRQHGRIMRLKRCATLPLWLHGFKEKWK</sequence>
<dbReference type="InterPro" id="IPR001404">
    <property type="entry name" value="Hsp90_fam"/>
</dbReference>
<keyword evidence="3" id="KW-1185">Reference proteome</keyword>
<proteinExistence type="inferred from homology"/>
<evidence type="ECO:0000313" key="4">
    <source>
        <dbReference type="WBParaSite" id="jg6591"/>
    </source>
</evidence>
<organism evidence="3 4">
    <name type="scientific">Ditylenchus dipsaci</name>
    <dbReference type="NCBI Taxonomy" id="166011"/>
    <lineage>
        <taxon>Eukaryota</taxon>
        <taxon>Metazoa</taxon>
        <taxon>Ecdysozoa</taxon>
        <taxon>Nematoda</taxon>
        <taxon>Chromadorea</taxon>
        <taxon>Rhabditida</taxon>
        <taxon>Tylenchina</taxon>
        <taxon>Tylenchomorpha</taxon>
        <taxon>Sphaerularioidea</taxon>
        <taxon>Anguinidae</taxon>
        <taxon>Anguininae</taxon>
        <taxon>Ditylenchus</taxon>
    </lineage>
</organism>
<dbReference type="GO" id="GO:0140662">
    <property type="term" value="F:ATP-dependent protein folding chaperone"/>
    <property type="evidence" value="ECO:0007669"/>
    <property type="project" value="InterPro"/>
</dbReference>
<evidence type="ECO:0000313" key="3">
    <source>
        <dbReference type="Proteomes" id="UP000887574"/>
    </source>
</evidence>
<keyword evidence="2" id="KW-0143">Chaperone</keyword>
<accession>A0A915EH07</accession>
<protein>
    <submittedName>
        <fullName evidence="4">Ribosomal protein S14</fullName>
    </submittedName>
</protein>
<dbReference type="WBParaSite" id="jg6591">
    <property type="protein sequence ID" value="jg6591"/>
    <property type="gene ID" value="jg6591"/>
</dbReference>
<comment type="similarity">
    <text evidence="1">Belongs to the heat shock protein 90 family.</text>
</comment>
<dbReference type="Proteomes" id="UP000887574">
    <property type="component" value="Unplaced"/>
</dbReference>
<reference evidence="4" key="1">
    <citation type="submission" date="2022-11" db="UniProtKB">
        <authorList>
            <consortium name="WormBaseParasite"/>
        </authorList>
    </citation>
    <scope>IDENTIFICATION</scope>
</reference>
<evidence type="ECO:0000256" key="2">
    <source>
        <dbReference type="ARBA" id="ARBA00023186"/>
    </source>
</evidence>
<dbReference type="GO" id="GO:0051082">
    <property type="term" value="F:unfolded protein binding"/>
    <property type="evidence" value="ECO:0007669"/>
    <property type="project" value="InterPro"/>
</dbReference>
<dbReference type="GO" id="GO:0005524">
    <property type="term" value="F:ATP binding"/>
    <property type="evidence" value="ECO:0007669"/>
    <property type="project" value="InterPro"/>
</dbReference>
<dbReference type="AlphaFoldDB" id="A0A915EH07"/>
<dbReference type="Pfam" id="PF00183">
    <property type="entry name" value="HSP90"/>
    <property type="match status" value="1"/>
</dbReference>